<proteinExistence type="predicted"/>
<evidence type="ECO:0000313" key="2">
    <source>
        <dbReference type="EMBL" id="OGK29295.1"/>
    </source>
</evidence>
<keyword evidence="1" id="KW-0812">Transmembrane</keyword>
<evidence type="ECO:0000256" key="1">
    <source>
        <dbReference type="SAM" id="Phobius"/>
    </source>
</evidence>
<sequence length="84" mass="9714">MELQNIFYLIGITAMTLWIIIIITGFVLVYKVRKATNTFKSSFRGKIVGLFQEKNVEIASALGLTFAHFVIDRFRKNKQKKEKS</sequence>
<dbReference type="EMBL" id="MFZS01000005">
    <property type="protein sequence ID" value="OGK29295.1"/>
    <property type="molecule type" value="Genomic_DNA"/>
</dbReference>
<keyword evidence="1" id="KW-1133">Transmembrane helix</keyword>
<name>A0A1F7HE36_9BACT</name>
<keyword evidence="1" id="KW-0472">Membrane</keyword>
<comment type="caution">
    <text evidence="2">The sequence shown here is derived from an EMBL/GenBank/DDBJ whole genome shotgun (WGS) entry which is preliminary data.</text>
</comment>
<protein>
    <submittedName>
        <fullName evidence="2">Uncharacterized protein</fullName>
    </submittedName>
</protein>
<organism evidence="2 3">
    <name type="scientific">Candidatus Roizmanbacteria bacterium RIFCSPHIGHO2_02_FULL_40_9</name>
    <dbReference type="NCBI Taxonomy" id="1802042"/>
    <lineage>
        <taxon>Bacteria</taxon>
        <taxon>Candidatus Roizmaniibacteriota</taxon>
    </lineage>
</organism>
<evidence type="ECO:0000313" key="3">
    <source>
        <dbReference type="Proteomes" id="UP000177027"/>
    </source>
</evidence>
<dbReference type="Proteomes" id="UP000177027">
    <property type="component" value="Unassembled WGS sequence"/>
</dbReference>
<gene>
    <name evidence="2" type="ORF">A3D06_01535</name>
</gene>
<reference evidence="2 3" key="1">
    <citation type="journal article" date="2016" name="Nat. Commun.">
        <title>Thousands of microbial genomes shed light on interconnected biogeochemical processes in an aquifer system.</title>
        <authorList>
            <person name="Anantharaman K."/>
            <person name="Brown C.T."/>
            <person name="Hug L.A."/>
            <person name="Sharon I."/>
            <person name="Castelle C.J."/>
            <person name="Probst A.J."/>
            <person name="Thomas B.C."/>
            <person name="Singh A."/>
            <person name="Wilkins M.J."/>
            <person name="Karaoz U."/>
            <person name="Brodie E.L."/>
            <person name="Williams K.H."/>
            <person name="Hubbard S.S."/>
            <person name="Banfield J.F."/>
        </authorList>
    </citation>
    <scope>NUCLEOTIDE SEQUENCE [LARGE SCALE GENOMIC DNA]</scope>
</reference>
<dbReference type="AlphaFoldDB" id="A0A1F7HE36"/>
<accession>A0A1F7HE36</accession>
<feature type="transmembrane region" description="Helical" evidence="1">
    <location>
        <begin position="6"/>
        <end position="30"/>
    </location>
</feature>